<proteinExistence type="predicted"/>
<organism evidence="2 3">
    <name type="scientific">Deinococcus hohokamensis</name>
    <dbReference type="NCBI Taxonomy" id="309883"/>
    <lineage>
        <taxon>Bacteria</taxon>
        <taxon>Thermotogati</taxon>
        <taxon>Deinococcota</taxon>
        <taxon>Deinococci</taxon>
        <taxon>Deinococcales</taxon>
        <taxon>Deinococcaceae</taxon>
        <taxon>Deinococcus</taxon>
    </lineage>
</organism>
<dbReference type="RefSeq" id="WP_380060757.1">
    <property type="nucleotide sequence ID" value="NZ_JBHSEI010000002.1"/>
</dbReference>
<sequence length="259" mass="29351">MPDLSDDHLFANLLAFRADLSPDARYASFDYCYNYFQDFHERGRHADLTSDAHRQLSALQLGFYLASWGMYRGSTQLLQRSARHLLPVIDVIGRQRLEAVVQADQVHNVLRQQPVKQAHGLKRTSGLSHALHQQGRRTPLLRREPQHKVLELSLDQDLAVLRNQADHRAVAGHLFKLRRDVEVFARPKRLMQLRRRPAARLKRRAEGSVRQKLRRHAHVLHPDGSAVLLCCTARGPAPSSGVPRNASTAAVTRLSGSSR</sequence>
<dbReference type="EMBL" id="JBHSEI010000002">
    <property type="protein sequence ID" value="MFC4637722.1"/>
    <property type="molecule type" value="Genomic_DNA"/>
</dbReference>
<feature type="region of interest" description="Disordered" evidence="1">
    <location>
        <begin position="117"/>
        <end position="137"/>
    </location>
</feature>
<comment type="caution">
    <text evidence="2">The sequence shown here is derived from an EMBL/GenBank/DDBJ whole genome shotgun (WGS) entry which is preliminary data.</text>
</comment>
<name>A0ABV9I6L6_9DEIO</name>
<evidence type="ECO:0000313" key="2">
    <source>
        <dbReference type="EMBL" id="MFC4637722.1"/>
    </source>
</evidence>
<evidence type="ECO:0008006" key="4">
    <source>
        <dbReference type="Google" id="ProtNLM"/>
    </source>
</evidence>
<protein>
    <recommendedName>
        <fullName evidence="4">Transposase</fullName>
    </recommendedName>
</protein>
<feature type="region of interest" description="Disordered" evidence="1">
    <location>
        <begin position="237"/>
        <end position="259"/>
    </location>
</feature>
<reference evidence="3" key="1">
    <citation type="journal article" date="2019" name="Int. J. Syst. Evol. Microbiol.">
        <title>The Global Catalogue of Microorganisms (GCM) 10K type strain sequencing project: providing services to taxonomists for standard genome sequencing and annotation.</title>
        <authorList>
            <consortium name="The Broad Institute Genomics Platform"/>
            <consortium name="The Broad Institute Genome Sequencing Center for Infectious Disease"/>
            <person name="Wu L."/>
            <person name="Ma J."/>
        </authorList>
    </citation>
    <scope>NUCLEOTIDE SEQUENCE [LARGE SCALE GENOMIC DNA]</scope>
    <source>
        <strain evidence="3">CCUG 55995</strain>
    </source>
</reference>
<evidence type="ECO:0000313" key="3">
    <source>
        <dbReference type="Proteomes" id="UP001595952"/>
    </source>
</evidence>
<feature type="compositionally biased region" description="Polar residues" evidence="1">
    <location>
        <begin position="245"/>
        <end position="259"/>
    </location>
</feature>
<accession>A0ABV9I6L6</accession>
<evidence type="ECO:0000256" key="1">
    <source>
        <dbReference type="SAM" id="MobiDB-lite"/>
    </source>
</evidence>
<dbReference type="Proteomes" id="UP001595952">
    <property type="component" value="Unassembled WGS sequence"/>
</dbReference>
<gene>
    <name evidence="2" type="ORF">ACFO0D_05130</name>
</gene>
<keyword evidence="3" id="KW-1185">Reference proteome</keyword>